<name>A0A8I1SK20_9PROT</name>
<proteinExistence type="predicted"/>
<dbReference type="EMBL" id="PGTS01000002">
    <property type="protein sequence ID" value="PKR51456.1"/>
    <property type="molecule type" value="Genomic_DNA"/>
</dbReference>
<reference evidence="4 5" key="1">
    <citation type="submission" date="2017-11" db="EMBL/GenBank/DDBJ databases">
        <title>Biodiversity and function of Thalassospira species in the particle-attached aromatic-hydrocarbon-degrading consortia from the surface seawater of the China South Sea.</title>
        <authorList>
            <person name="Dong C."/>
            <person name="Liu R."/>
            <person name="Shao Z."/>
        </authorList>
    </citation>
    <scope>NUCLEOTIDE SEQUENCE [LARGE SCALE GENOMIC DNA]</scope>
    <source>
        <strain evidence="4 5">139Z-12</strain>
    </source>
</reference>
<dbReference type="EMBL" id="JAEKJW010000002">
    <property type="protein sequence ID" value="MBN8197573.1"/>
    <property type="molecule type" value="Genomic_DNA"/>
</dbReference>
<dbReference type="InterPro" id="IPR021309">
    <property type="entry name" value="YgaP-like_TM"/>
</dbReference>
<accession>A0A8I1SK20</accession>
<comment type="caution">
    <text evidence="3">The sequence shown here is derived from an EMBL/GenBank/DDBJ whole genome shotgun (WGS) entry which is preliminary data.</text>
</comment>
<evidence type="ECO:0000256" key="1">
    <source>
        <dbReference type="SAM" id="Phobius"/>
    </source>
</evidence>
<evidence type="ECO:0000313" key="5">
    <source>
        <dbReference type="Proteomes" id="UP000233365"/>
    </source>
</evidence>
<gene>
    <name evidence="4" type="ORF">CU041_08140</name>
    <name evidence="3" type="ORF">JF547_13995</name>
</gene>
<sequence length="74" mass="7936">MANVGMIDRVLRACVGAFLIALPLIMATPEQGMVAYGTFGWVMVAAGIVMLLTAAFRFCPLYLLLGVRTCPLSK</sequence>
<evidence type="ECO:0000313" key="4">
    <source>
        <dbReference type="EMBL" id="PKR51456.1"/>
    </source>
</evidence>
<feature type="transmembrane region" description="Helical" evidence="1">
    <location>
        <begin position="43"/>
        <end position="65"/>
    </location>
</feature>
<dbReference type="Pfam" id="PF11127">
    <property type="entry name" value="YgaP-like_TM"/>
    <property type="match status" value="1"/>
</dbReference>
<dbReference type="AlphaFoldDB" id="A0A8I1SK20"/>
<keyword evidence="1" id="KW-0472">Membrane</keyword>
<keyword evidence="1" id="KW-0812">Transmembrane</keyword>
<evidence type="ECO:0000313" key="3">
    <source>
        <dbReference type="EMBL" id="MBN8197573.1"/>
    </source>
</evidence>
<dbReference type="RefSeq" id="WP_068517372.1">
    <property type="nucleotide sequence ID" value="NZ_JAEKJW010000002.1"/>
</dbReference>
<keyword evidence="5" id="KW-1185">Reference proteome</keyword>
<organism evidence="3 6">
    <name type="scientific">Thalassospira povalilytica</name>
    <dbReference type="NCBI Taxonomy" id="732237"/>
    <lineage>
        <taxon>Bacteria</taxon>
        <taxon>Pseudomonadati</taxon>
        <taxon>Pseudomonadota</taxon>
        <taxon>Alphaproteobacteria</taxon>
        <taxon>Rhodospirillales</taxon>
        <taxon>Thalassospiraceae</taxon>
        <taxon>Thalassospira</taxon>
    </lineage>
</organism>
<reference evidence="3" key="2">
    <citation type="submission" date="2020-12" db="EMBL/GenBank/DDBJ databases">
        <title>Oil enriched cultivation method for isolating marine PHA-producing bacteria.</title>
        <authorList>
            <person name="Zheng W."/>
            <person name="Yu S."/>
            <person name="Huang Y."/>
        </authorList>
    </citation>
    <scope>NUCLEOTIDE SEQUENCE</scope>
    <source>
        <strain evidence="3">SY-2-3</strain>
    </source>
</reference>
<evidence type="ECO:0000313" key="6">
    <source>
        <dbReference type="Proteomes" id="UP000664405"/>
    </source>
</evidence>
<evidence type="ECO:0000259" key="2">
    <source>
        <dbReference type="Pfam" id="PF11127"/>
    </source>
</evidence>
<protein>
    <submittedName>
        <fullName evidence="3">DUF2892 domain-containing protein</fullName>
    </submittedName>
</protein>
<dbReference type="Proteomes" id="UP000664405">
    <property type="component" value="Unassembled WGS sequence"/>
</dbReference>
<feature type="domain" description="Inner membrane protein YgaP-like transmembrane" evidence="2">
    <location>
        <begin position="1"/>
        <end position="71"/>
    </location>
</feature>
<dbReference type="Proteomes" id="UP000233365">
    <property type="component" value="Unassembled WGS sequence"/>
</dbReference>
<keyword evidence="1" id="KW-1133">Transmembrane helix</keyword>